<dbReference type="FunFam" id="3.30.830.10:FF:000008">
    <property type="entry name" value="Mitochondrial-processing peptidase subunit beta"/>
    <property type="match status" value="1"/>
</dbReference>
<dbReference type="Pfam" id="PF00675">
    <property type="entry name" value="Peptidase_M16"/>
    <property type="match status" value="1"/>
</dbReference>
<feature type="domain" description="Peptidase M16 C-terminal" evidence="4">
    <location>
        <begin position="167"/>
        <end position="338"/>
    </location>
</feature>
<dbReference type="EMBL" id="FQXU01000003">
    <property type="protein sequence ID" value="SHH53999.1"/>
    <property type="molecule type" value="Genomic_DNA"/>
</dbReference>
<evidence type="ECO:0000259" key="3">
    <source>
        <dbReference type="Pfam" id="PF00675"/>
    </source>
</evidence>
<dbReference type="PROSITE" id="PS00143">
    <property type="entry name" value="INSULINASE"/>
    <property type="match status" value="1"/>
</dbReference>
<dbReference type="RefSeq" id="WP_073015994.1">
    <property type="nucleotide sequence ID" value="NZ_FQXU01000003.1"/>
</dbReference>
<dbReference type="PANTHER" id="PTHR11851">
    <property type="entry name" value="METALLOPROTEASE"/>
    <property type="match status" value="1"/>
</dbReference>
<dbReference type="AlphaFoldDB" id="A0A1M5TTG4"/>
<dbReference type="InterPro" id="IPR011765">
    <property type="entry name" value="Pept_M16_N"/>
</dbReference>
<dbReference type="Gene3D" id="3.30.830.10">
    <property type="entry name" value="Metalloenzyme, LuxS/M16 peptidase-like"/>
    <property type="match status" value="2"/>
</dbReference>
<feature type="domain" description="Peptidase M16 N-terminal" evidence="3">
    <location>
        <begin position="12"/>
        <end position="159"/>
    </location>
</feature>
<dbReference type="Proteomes" id="UP000184241">
    <property type="component" value="Unassembled WGS sequence"/>
</dbReference>
<proteinExistence type="inferred from homology"/>
<name>A0A1M5TTG4_9CLOT</name>
<dbReference type="InterPro" id="IPR011249">
    <property type="entry name" value="Metalloenz_LuxS/M16"/>
</dbReference>
<dbReference type="GO" id="GO:0006508">
    <property type="term" value="P:proteolysis"/>
    <property type="evidence" value="ECO:0007669"/>
    <property type="project" value="InterPro"/>
</dbReference>
<evidence type="ECO:0000256" key="1">
    <source>
        <dbReference type="ARBA" id="ARBA00007261"/>
    </source>
</evidence>
<evidence type="ECO:0000259" key="4">
    <source>
        <dbReference type="Pfam" id="PF05193"/>
    </source>
</evidence>
<organism evidence="5 6">
    <name type="scientific">Clostridium intestinale DSM 6191</name>
    <dbReference type="NCBI Taxonomy" id="1121320"/>
    <lineage>
        <taxon>Bacteria</taxon>
        <taxon>Bacillati</taxon>
        <taxon>Bacillota</taxon>
        <taxon>Clostridia</taxon>
        <taxon>Eubacteriales</taxon>
        <taxon>Clostridiaceae</taxon>
        <taxon>Clostridium</taxon>
    </lineage>
</organism>
<protein>
    <submittedName>
        <fullName evidence="5">Predicted Zn-dependent peptidase</fullName>
    </submittedName>
</protein>
<accession>A0A1M5TTG4</accession>
<reference evidence="5 6" key="1">
    <citation type="submission" date="2016-11" db="EMBL/GenBank/DDBJ databases">
        <authorList>
            <person name="Jaros S."/>
            <person name="Januszkiewicz K."/>
            <person name="Wedrychowicz H."/>
        </authorList>
    </citation>
    <scope>NUCLEOTIDE SEQUENCE [LARGE SCALE GENOMIC DNA]</scope>
    <source>
        <strain evidence="5 6">DSM 6191</strain>
    </source>
</reference>
<dbReference type="Pfam" id="PF05193">
    <property type="entry name" value="Peptidase_M16_C"/>
    <property type="match status" value="1"/>
</dbReference>
<evidence type="ECO:0000256" key="2">
    <source>
        <dbReference type="RuleBase" id="RU004447"/>
    </source>
</evidence>
<comment type="similarity">
    <text evidence="1 2">Belongs to the peptidase M16 family.</text>
</comment>
<dbReference type="InterPro" id="IPR001431">
    <property type="entry name" value="Pept_M16_Zn_BS"/>
</dbReference>
<sequence>MYNLYTLENGLRIVTEQIEHVNSISVGVIVKNGSRNETEDLNGISHFIEHMLFKGTDKRSAKSIVEEIENVGGQINAYTSKESTCYYIKALNTHLELSIDVLSDMILNSKFDDEEIKKEQSVVVEEIYMSEDSPEDVLGDLHAVSAFYKDSLAYPILGTPDTVRSFDSSKIKSYIEEMYTPSNTVISICGNFDEIKLKQLIEKYFGDWSASNKEAFEYNTPEIKRSFLYAEKNIEQLHINFGLTGIKQGDERGYSLLLLNNILGGGASSILFQKVREELGLCYSIYSYLLTYQNTGTLNIYTGLSPSYAEKAINVIKEELHDFRDREFTQVEIDINKEKIKASYILGLESTSSRMFNNGKSVLYKNKIVTPDDLIKKIDAINKNSIKEVQEICFNDGIINGAFVGRNVSLETLSSLCQNNVVSFNK</sequence>
<gene>
    <name evidence="5" type="ORF">SAMN02745941_00309</name>
</gene>
<dbReference type="GO" id="GO:0046872">
    <property type="term" value="F:metal ion binding"/>
    <property type="evidence" value="ECO:0007669"/>
    <property type="project" value="InterPro"/>
</dbReference>
<dbReference type="PANTHER" id="PTHR11851:SF49">
    <property type="entry name" value="MITOCHONDRIAL-PROCESSING PEPTIDASE SUBUNIT ALPHA"/>
    <property type="match status" value="1"/>
</dbReference>
<dbReference type="InterPro" id="IPR007863">
    <property type="entry name" value="Peptidase_M16_C"/>
</dbReference>
<dbReference type="SUPFAM" id="SSF63411">
    <property type="entry name" value="LuxS/MPP-like metallohydrolase"/>
    <property type="match status" value="2"/>
</dbReference>
<evidence type="ECO:0000313" key="5">
    <source>
        <dbReference type="EMBL" id="SHH53999.1"/>
    </source>
</evidence>
<dbReference type="InterPro" id="IPR050361">
    <property type="entry name" value="MPP/UQCRC_Complex"/>
</dbReference>
<evidence type="ECO:0000313" key="6">
    <source>
        <dbReference type="Proteomes" id="UP000184241"/>
    </source>
</evidence>
<dbReference type="GO" id="GO:0004222">
    <property type="term" value="F:metalloendopeptidase activity"/>
    <property type="evidence" value="ECO:0007669"/>
    <property type="project" value="InterPro"/>
</dbReference>